<dbReference type="EMBL" id="AEGR01000095">
    <property type="protein sequence ID" value="EGI75639.1"/>
    <property type="molecule type" value="Genomic_DNA"/>
</dbReference>
<organism evidence="2 3">
    <name type="scientific">Hylemonella gracilis ATCC 19624</name>
    <dbReference type="NCBI Taxonomy" id="887062"/>
    <lineage>
        <taxon>Bacteria</taxon>
        <taxon>Pseudomonadati</taxon>
        <taxon>Pseudomonadota</taxon>
        <taxon>Betaproteobacteria</taxon>
        <taxon>Burkholderiales</taxon>
        <taxon>Comamonadaceae</taxon>
        <taxon>Hylemonella</taxon>
    </lineage>
</organism>
<keyword evidence="1" id="KW-0732">Signal</keyword>
<evidence type="ECO:0000256" key="1">
    <source>
        <dbReference type="SAM" id="SignalP"/>
    </source>
</evidence>
<dbReference type="Proteomes" id="UP000016368">
    <property type="component" value="Unassembled WGS sequence"/>
</dbReference>
<feature type="chain" id="PRO_5003302154" evidence="1">
    <location>
        <begin position="21"/>
        <end position="102"/>
    </location>
</feature>
<keyword evidence="3" id="KW-1185">Reference proteome</keyword>
<evidence type="ECO:0000313" key="3">
    <source>
        <dbReference type="Proteomes" id="UP000016368"/>
    </source>
</evidence>
<reference evidence="2 3" key="1">
    <citation type="journal article" date="2011" name="EMBO J.">
        <title>Structural diversity of bacterial flagellar motors.</title>
        <authorList>
            <person name="Chen S."/>
            <person name="Beeby M."/>
            <person name="Murphy G.E."/>
            <person name="Leadbetter J.R."/>
            <person name="Hendrixson D.R."/>
            <person name="Briegel A."/>
            <person name="Li Z."/>
            <person name="Shi J."/>
            <person name="Tocheva E.I."/>
            <person name="Muller A."/>
            <person name="Dobro M.J."/>
            <person name="Jensen G.J."/>
        </authorList>
    </citation>
    <scope>NUCLEOTIDE SEQUENCE [LARGE SCALE GENOMIC DNA]</scope>
    <source>
        <strain evidence="2 3">ATCC 19624</strain>
    </source>
</reference>
<evidence type="ECO:0000313" key="2">
    <source>
        <dbReference type="EMBL" id="EGI75639.1"/>
    </source>
</evidence>
<dbReference type="eggNOG" id="ENOG502ZT8X">
    <property type="taxonomic scope" value="Bacteria"/>
</dbReference>
<dbReference type="OrthoDB" id="8910259at2"/>
<comment type="caution">
    <text evidence="2">The sequence shown here is derived from an EMBL/GenBank/DDBJ whole genome shotgun (WGS) entry which is preliminary data.</text>
</comment>
<proteinExistence type="predicted"/>
<dbReference type="AlphaFoldDB" id="F3KX41"/>
<protein>
    <submittedName>
        <fullName evidence="2">Uncharacterized protein</fullName>
    </submittedName>
</protein>
<gene>
    <name evidence="2" type="ORF">HGR_15149</name>
</gene>
<sequence length="102" mass="11054">MLIRCLSLLLAFGLALPTHAANEWSGNGGFCLYPLPEDGGKRRYINLNIVQYVEVDKDELKIVYGGGALGSGYDIKLALKTPDEGKALLDELSRVARNCAAK</sequence>
<accession>F3KX41</accession>
<dbReference type="RefSeq" id="WP_006299172.1">
    <property type="nucleotide sequence ID" value="NZ_AEGR01000095.1"/>
</dbReference>
<dbReference type="STRING" id="887062.HGR_15149"/>
<feature type="signal peptide" evidence="1">
    <location>
        <begin position="1"/>
        <end position="20"/>
    </location>
</feature>
<name>F3KX41_9BURK</name>